<dbReference type="PANTHER" id="PTHR12205">
    <property type="entry name" value="CENTROMERE/KINETOCHORE PROTEIN ZW10"/>
    <property type="match status" value="1"/>
</dbReference>
<dbReference type="GO" id="GO:0006888">
    <property type="term" value="P:endoplasmic reticulum to Golgi vesicle-mediated transport"/>
    <property type="evidence" value="ECO:0007669"/>
    <property type="project" value="TreeGrafter"/>
</dbReference>
<keyword evidence="4" id="KW-1185">Reference proteome</keyword>
<dbReference type="InterPro" id="IPR055148">
    <property type="entry name" value="ZW10_C_2"/>
</dbReference>
<reference evidence="3" key="1">
    <citation type="submission" date="2022-08" db="EMBL/GenBank/DDBJ databases">
        <authorList>
            <consortium name="DOE Joint Genome Institute"/>
            <person name="Min B."/>
            <person name="Riley R."/>
            <person name="Sierra-Patev S."/>
            <person name="Naranjo-Ortiz M."/>
            <person name="Looney B."/>
            <person name="Konkel Z."/>
            <person name="Slot J.C."/>
            <person name="Sakamoto Y."/>
            <person name="Steenwyk J.L."/>
            <person name="Rokas A."/>
            <person name="Carro J."/>
            <person name="Camarero S."/>
            <person name="Ferreira P."/>
            <person name="Molpeceres G."/>
            <person name="Ruiz-Duenas F.J."/>
            <person name="Serrano A."/>
            <person name="Henrissat B."/>
            <person name="Drula E."/>
            <person name="Hughes K.W."/>
            <person name="Mata J.L."/>
            <person name="Ishikawa N.K."/>
            <person name="Vargas-Isla R."/>
            <person name="Ushijima S."/>
            <person name="Smith C.A."/>
            <person name="Ahrendt S."/>
            <person name="Andreopoulos W."/>
            <person name="He G."/>
            <person name="Labutti K."/>
            <person name="Lipzen A."/>
            <person name="Ng V."/>
            <person name="Sandor L."/>
            <person name="Barry K."/>
            <person name="Martinez A.T."/>
            <person name="Xiao Y."/>
            <person name="Gibbons J.G."/>
            <person name="Terashima K."/>
            <person name="Hibbett D.S."/>
            <person name="Grigoriev I.V."/>
        </authorList>
    </citation>
    <scope>NUCLEOTIDE SEQUENCE</scope>
    <source>
        <strain evidence="3">TFB9207</strain>
    </source>
</reference>
<evidence type="ECO:0000313" key="3">
    <source>
        <dbReference type="EMBL" id="KAJ3841438.1"/>
    </source>
</evidence>
<feature type="compositionally biased region" description="Low complexity" evidence="1">
    <location>
        <begin position="591"/>
        <end position="601"/>
    </location>
</feature>
<feature type="compositionally biased region" description="Low complexity" evidence="1">
    <location>
        <begin position="617"/>
        <end position="631"/>
    </location>
</feature>
<sequence length="967" mass="106574">MAFPIPSHLPRRAAPEDVTTKILSRMDEATSKSLTASLAQSWLEELDATIQSTKEKIHDRIHANLPEFERQWQTSISVQTRLRTLTTEVDSLNHALHDSESGRIPSLVKTLTAHSTLAQKATNARIKREALAHLQQCKETLSTLEDLEGNGDLPDAVNCCTRMEELLRDAPAALAQSDVYMGLKRKCNAAKARIEEQLSDAYSRCVSVIPHELTIAQSVQVRQSERTLSLAEILASSSSTSLDNHLNTLRRDITTHYINILLTQPMSVVEQDIKITCFPTPPNEEVIESRIDNLSRTLQFLYTHLFIHLPEKKRTSFLQSLCKPVTSSLLNKLLISNLPSTFSRLPSFLELAKSAVAFEQECIIGLLGNDASDCTIKTWVDGLAGHYERQRRVHILENARNSIIEIDDFSNSFQVEVEIVQAAPEPEVVPVQEEVGEDAWGLDEGDSSTSAKVEDDRWGFDKDEVSAEENEDGWGFDEEAKTGDSETVDDGWGFDDTAEESTGTTVHDSSSEPKLEANGHGPEPEPDDAWGLDDEVPADEASSADETNWDDPWGESTSAPPSASVSLSSVKSPPKVATRLEKLANRGKKGINGNSPMNSPSIPMPSTPNVPSSPAIPSTSSKTKGSPSPSSLPHASNATKVPDKRPPDLSFSPPKELYLVSSRMKDIVALVRETLKEGHDFCGSRLLSAPESSSPSGTILFQTAASILDLYRALYPVVFSGILRSIEGPVRFSNNCLYLSTQVEAIGKELHGSNTQTQSVKGRLDECGQAFKLLSESWYGDAIEKQRQIIDNILTTGTQGLDSTGDQERYDDCENTMNQVLQEIRRISQKWKTLLTKSKYYTALGSVVDAALCRVVQDVLALADIPEVESHRLSELCRILLALEGLFSEDPEKPSFVVAYVPSWLKFSYLSELLEASLADITYLFEEGALVDFEVEELVRLVRALFADTVLRTNTVNKILSGHPSPK</sequence>
<dbReference type="EMBL" id="MU806039">
    <property type="protein sequence ID" value="KAJ3841438.1"/>
    <property type="molecule type" value="Genomic_DNA"/>
</dbReference>
<dbReference type="PANTHER" id="PTHR12205:SF0">
    <property type="entry name" value="CENTROMERE_KINETOCHORE PROTEIN ZW10 HOMOLOG"/>
    <property type="match status" value="1"/>
</dbReference>
<dbReference type="GO" id="GO:1990423">
    <property type="term" value="C:RZZ complex"/>
    <property type="evidence" value="ECO:0007669"/>
    <property type="project" value="TreeGrafter"/>
</dbReference>
<evidence type="ECO:0000256" key="1">
    <source>
        <dbReference type="SAM" id="MobiDB-lite"/>
    </source>
</evidence>
<dbReference type="GO" id="GO:0005737">
    <property type="term" value="C:cytoplasm"/>
    <property type="evidence" value="ECO:0007669"/>
    <property type="project" value="GOC"/>
</dbReference>
<protein>
    <recommendedName>
        <fullName evidence="2">ZW10 C-terminal helical domain-containing protein</fullName>
    </recommendedName>
</protein>
<dbReference type="Pfam" id="PF22766">
    <property type="entry name" value="ZW10_C2"/>
    <property type="match status" value="1"/>
</dbReference>
<evidence type="ECO:0000259" key="2">
    <source>
        <dbReference type="Pfam" id="PF22766"/>
    </source>
</evidence>
<evidence type="ECO:0000313" key="4">
    <source>
        <dbReference type="Proteomes" id="UP001163846"/>
    </source>
</evidence>
<organism evidence="3 4">
    <name type="scientific">Lentinula raphanica</name>
    <dbReference type="NCBI Taxonomy" id="153919"/>
    <lineage>
        <taxon>Eukaryota</taxon>
        <taxon>Fungi</taxon>
        <taxon>Dikarya</taxon>
        <taxon>Basidiomycota</taxon>
        <taxon>Agaricomycotina</taxon>
        <taxon>Agaricomycetes</taxon>
        <taxon>Agaricomycetidae</taxon>
        <taxon>Agaricales</taxon>
        <taxon>Marasmiineae</taxon>
        <taxon>Omphalotaceae</taxon>
        <taxon>Lentinula</taxon>
    </lineage>
</organism>
<accession>A0AA38PEZ8</accession>
<feature type="compositionally biased region" description="Basic and acidic residues" evidence="1">
    <location>
        <begin position="452"/>
        <end position="465"/>
    </location>
</feature>
<dbReference type="InterPro" id="IPR046362">
    <property type="entry name" value="Zw10/DSL1_C_sf"/>
</dbReference>
<proteinExistence type="predicted"/>
<comment type="caution">
    <text evidence="3">The sequence shown here is derived from an EMBL/GenBank/DDBJ whole genome shotgun (WGS) entry which is preliminary data.</text>
</comment>
<feature type="compositionally biased region" description="Acidic residues" evidence="1">
    <location>
        <begin position="437"/>
        <end position="446"/>
    </location>
</feature>
<feature type="compositionally biased region" description="Acidic residues" evidence="1">
    <location>
        <begin position="466"/>
        <end position="477"/>
    </location>
</feature>
<gene>
    <name evidence="3" type="ORF">F5878DRAFT_557387</name>
</gene>
<feature type="region of interest" description="Disordered" evidence="1">
    <location>
        <begin position="437"/>
        <end position="654"/>
    </location>
</feature>
<dbReference type="Gene3D" id="1.10.357.150">
    <property type="match status" value="1"/>
</dbReference>
<feature type="compositionally biased region" description="Acidic residues" evidence="1">
    <location>
        <begin position="524"/>
        <end position="538"/>
    </location>
</feature>
<feature type="compositionally biased region" description="Low complexity" evidence="1">
    <location>
        <begin position="558"/>
        <end position="577"/>
    </location>
</feature>
<dbReference type="AlphaFoldDB" id="A0AA38PEZ8"/>
<name>A0AA38PEZ8_9AGAR</name>
<feature type="compositionally biased region" description="Acidic residues" evidence="1">
    <location>
        <begin position="486"/>
        <end position="499"/>
    </location>
</feature>
<dbReference type="GO" id="GO:0007094">
    <property type="term" value="P:mitotic spindle assembly checkpoint signaling"/>
    <property type="evidence" value="ECO:0007669"/>
    <property type="project" value="TreeGrafter"/>
</dbReference>
<feature type="domain" description="ZW10 C-terminal helical" evidence="2">
    <location>
        <begin position="817"/>
        <end position="959"/>
    </location>
</feature>
<dbReference type="Proteomes" id="UP001163846">
    <property type="component" value="Unassembled WGS sequence"/>
</dbReference>